<proteinExistence type="predicted"/>
<dbReference type="InterPro" id="IPR036271">
    <property type="entry name" value="Tet_transcr_reg_TetR-rel_C_sf"/>
</dbReference>
<organism evidence="4 5">
    <name type="scientific">Fulvivirga lutea</name>
    <dbReference type="NCBI Taxonomy" id="2810512"/>
    <lineage>
        <taxon>Bacteria</taxon>
        <taxon>Pseudomonadati</taxon>
        <taxon>Bacteroidota</taxon>
        <taxon>Cytophagia</taxon>
        <taxon>Cytophagales</taxon>
        <taxon>Fulvivirgaceae</taxon>
        <taxon>Fulvivirga</taxon>
    </lineage>
</organism>
<sequence>MNIEEKIIAGAAELFHKYGIRSVSMDDIARHLSISKKTIYQYYKDKNEIVSLSLKLHMDMNKQEYDEVFKESENALEELSKVSKCMRKDFKDMNPSLLFDLQKYHPKAWEMWTKFKNEYIKNQVQTNLERGVKEGYYRKEINPEALARLRVEEVQLAFDETVYPKDQFNFKELQLLFFDHFVHGIVTPKGKELYDKYLQQALKAEN</sequence>
<dbReference type="PANTHER" id="PTHR43479">
    <property type="entry name" value="ACREF/ENVCD OPERON REPRESSOR-RELATED"/>
    <property type="match status" value="1"/>
</dbReference>
<keyword evidence="1 2" id="KW-0238">DNA-binding</keyword>
<dbReference type="PANTHER" id="PTHR43479:SF11">
    <property type="entry name" value="ACREF_ENVCD OPERON REPRESSOR-RELATED"/>
    <property type="match status" value="1"/>
</dbReference>
<dbReference type="Gene3D" id="1.10.10.60">
    <property type="entry name" value="Homeodomain-like"/>
    <property type="match status" value="1"/>
</dbReference>
<evidence type="ECO:0000256" key="2">
    <source>
        <dbReference type="PROSITE-ProRule" id="PRU00335"/>
    </source>
</evidence>
<feature type="DNA-binding region" description="H-T-H motif" evidence="2">
    <location>
        <begin position="24"/>
        <end position="43"/>
    </location>
</feature>
<protein>
    <submittedName>
        <fullName evidence="4">TetR/AcrR family transcriptional regulator</fullName>
    </submittedName>
</protein>
<dbReference type="PRINTS" id="PR00455">
    <property type="entry name" value="HTHTETR"/>
</dbReference>
<dbReference type="SUPFAM" id="SSF46689">
    <property type="entry name" value="Homeodomain-like"/>
    <property type="match status" value="1"/>
</dbReference>
<dbReference type="InterPro" id="IPR001647">
    <property type="entry name" value="HTH_TetR"/>
</dbReference>
<dbReference type="Gene3D" id="1.10.357.10">
    <property type="entry name" value="Tetracycline Repressor, domain 2"/>
    <property type="match status" value="1"/>
</dbReference>
<dbReference type="InterPro" id="IPR009057">
    <property type="entry name" value="Homeodomain-like_sf"/>
</dbReference>
<dbReference type="InterPro" id="IPR050624">
    <property type="entry name" value="HTH-type_Tx_Regulator"/>
</dbReference>
<dbReference type="KEGG" id="fuv:JR347_15365"/>
<dbReference type="PROSITE" id="PS50977">
    <property type="entry name" value="HTH_TETR_2"/>
    <property type="match status" value="1"/>
</dbReference>
<evidence type="ECO:0000256" key="1">
    <source>
        <dbReference type="ARBA" id="ARBA00023125"/>
    </source>
</evidence>
<evidence type="ECO:0000259" key="3">
    <source>
        <dbReference type="PROSITE" id="PS50977"/>
    </source>
</evidence>
<evidence type="ECO:0000313" key="5">
    <source>
        <dbReference type="Proteomes" id="UP000662783"/>
    </source>
</evidence>
<reference evidence="4" key="1">
    <citation type="submission" date="2021-02" db="EMBL/GenBank/DDBJ databases">
        <title>Fulvivirga sp. S481 isolated from sea water.</title>
        <authorList>
            <person name="Bae S.S."/>
            <person name="Baek K."/>
        </authorList>
    </citation>
    <scope>NUCLEOTIDE SEQUENCE</scope>
    <source>
        <strain evidence="4">S481</strain>
    </source>
</reference>
<dbReference type="GO" id="GO:0003677">
    <property type="term" value="F:DNA binding"/>
    <property type="evidence" value="ECO:0007669"/>
    <property type="project" value="UniProtKB-UniRule"/>
</dbReference>
<dbReference type="EMBL" id="CP070608">
    <property type="protein sequence ID" value="QSE96960.1"/>
    <property type="molecule type" value="Genomic_DNA"/>
</dbReference>
<dbReference type="AlphaFoldDB" id="A0A974WFD6"/>
<dbReference type="RefSeq" id="WP_205721473.1">
    <property type="nucleotide sequence ID" value="NZ_CP070608.1"/>
</dbReference>
<feature type="domain" description="HTH tetR-type" evidence="3">
    <location>
        <begin position="1"/>
        <end position="61"/>
    </location>
</feature>
<dbReference type="Pfam" id="PF00440">
    <property type="entry name" value="TetR_N"/>
    <property type="match status" value="1"/>
</dbReference>
<dbReference type="Proteomes" id="UP000662783">
    <property type="component" value="Chromosome"/>
</dbReference>
<gene>
    <name evidence="4" type="ORF">JR347_15365</name>
</gene>
<dbReference type="SUPFAM" id="SSF48498">
    <property type="entry name" value="Tetracyclin repressor-like, C-terminal domain"/>
    <property type="match status" value="1"/>
</dbReference>
<name>A0A974WFD6_9BACT</name>
<accession>A0A974WFD6</accession>
<keyword evidence="5" id="KW-1185">Reference proteome</keyword>
<evidence type="ECO:0000313" key="4">
    <source>
        <dbReference type="EMBL" id="QSE96960.1"/>
    </source>
</evidence>